<feature type="repeat" description="ANK" evidence="1">
    <location>
        <begin position="448"/>
        <end position="470"/>
    </location>
</feature>
<feature type="repeat" description="ANK" evidence="1">
    <location>
        <begin position="552"/>
        <end position="576"/>
    </location>
</feature>
<dbReference type="GeneID" id="116214590"/>
<accession>A0A6P8E775</accession>
<feature type="repeat" description="ANK" evidence="1">
    <location>
        <begin position="348"/>
        <end position="370"/>
    </location>
</feature>
<dbReference type="RefSeq" id="XP_031405832.1">
    <property type="nucleotide sequence ID" value="XM_031549972.1"/>
</dbReference>
<dbReference type="Proteomes" id="UP000515151">
    <property type="component" value="Chromosome 7"/>
</dbReference>
<sequence length="609" mass="68205">MIAKSKEGEDHLVNLRRLFERLKKYKLRLNPAKCTFGAKSGKLLGFVVSERGIEVDPDKVKAIRELPPPSTVREVRSFLGRLNYIARFIANLSDKCQPLFRLLRKNAAIEWDDDCQKAFDDIKTYLVQSPVLVPPTPGQWKTKDAKLVPYHEYLEELAENFEKISFTYTPRIKNQFTDALATLASMVSITKENLIEPLEIEIAKGPTYCDTIEATDEQPCFSLSYPQDFRIMDPRLYRCARRGNVRSLKRLLDETPSLILGLTPQENSIIHIASRFGHVSVVQEICTRCKSLLTKPNIDGDTPLHVAARAGQLGVVSSLLKQMIEEPAFDIESGRNCRLKMVMWKNKRDNTALHVAIGNGHLQAAELLLEVNPQLVHYANHDGESPLYLAARGGMVEIVNRILMFPSAPSGGCHGQTALHAAVIERNPGIVQSLLRVRPELINAMDHEGRNAVHYAASSGEHKMVEKLLEFDFSSAYATDRNGHSPLQAAALLGHTKVISGILRHCPDSGEFLDLKGQNALHLAVLGGKAKVVSRMLEMEELEGLINQPDKNGNTPLHLAAVERNTWIMRYLLWDGRVDRKARNMSGLTALDFVKPIQHPNRVKSSSCW</sequence>
<evidence type="ECO:0000313" key="2">
    <source>
        <dbReference type="Proteomes" id="UP000515151"/>
    </source>
</evidence>
<protein>
    <submittedName>
        <fullName evidence="3">Protein ACCELERATED CELL DEATH 6-like</fullName>
    </submittedName>
</protein>
<dbReference type="OrthoDB" id="303876at2759"/>
<organism evidence="2 3">
    <name type="scientific">Punica granatum</name>
    <name type="common">Pomegranate</name>
    <dbReference type="NCBI Taxonomy" id="22663"/>
    <lineage>
        <taxon>Eukaryota</taxon>
        <taxon>Viridiplantae</taxon>
        <taxon>Streptophyta</taxon>
        <taxon>Embryophyta</taxon>
        <taxon>Tracheophyta</taxon>
        <taxon>Spermatophyta</taxon>
        <taxon>Magnoliopsida</taxon>
        <taxon>eudicotyledons</taxon>
        <taxon>Gunneridae</taxon>
        <taxon>Pentapetalae</taxon>
        <taxon>rosids</taxon>
        <taxon>malvids</taxon>
        <taxon>Myrtales</taxon>
        <taxon>Lythraceae</taxon>
        <taxon>Punica</taxon>
    </lineage>
</organism>
<dbReference type="Gene3D" id="3.30.70.270">
    <property type="match status" value="2"/>
</dbReference>
<reference evidence="3" key="2">
    <citation type="submission" date="2025-08" db="UniProtKB">
        <authorList>
            <consortium name="RefSeq"/>
        </authorList>
    </citation>
    <scope>IDENTIFICATION</scope>
    <source>
        <tissue evidence="3">Leaf</tissue>
    </source>
</reference>
<dbReference type="PROSITE" id="PS50088">
    <property type="entry name" value="ANK_REPEAT"/>
    <property type="match status" value="5"/>
</dbReference>
<feature type="repeat" description="ANK" evidence="1">
    <location>
        <begin position="299"/>
        <end position="321"/>
    </location>
</feature>
<dbReference type="InterPro" id="IPR043128">
    <property type="entry name" value="Rev_trsase/Diguanyl_cyclase"/>
</dbReference>
<dbReference type="InterPro" id="IPR043502">
    <property type="entry name" value="DNA/RNA_pol_sf"/>
</dbReference>
<dbReference type="FunFam" id="3.30.70.270:FF:000023">
    <property type="entry name" value="Pol"/>
    <property type="match status" value="1"/>
</dbReference>
<dbReference type="InterPro" id="IPR036770">
    <property type="entry name" value="Ankyrin_rpt-contain_sf"/>
</dbReference>
<keyword evidence="1" id="KW-0040">ANK repeat</keyword>
<reference evidence="2" key="1">
    <citation type="journal article" date="2020" name="Plant Biotechnol. J.">
        <title>The pomegranate (Punica granatum L.) draft genome dissects genetic divergence between soft- and hard-seeded cultivars.</title>
        <authorList>
            <person name="Luo X."/>
            <person name="Li H."/>
            <person name="Wu Z."/>
            <person name="Yao W."/>
            <person name="Zhao P."/>
            <person name="Cao D."/>
            <person name="Yu H."/>
            <person name="Li K."/>
            <person name="Poudel K."/>
            <person name="Zhao D."/>
            <person name="Zhang F."/>
            <person name="Xia X."/>
            <person name="Chen L."/>
            <person name="Wang Q."/>
            <person name="Jing D."/>
            <person name="Cao S."/>
        </authorList>
    </citation>
    <scope>NUCLEOTIDE SEQUENCE [LARGE SCALE GENOMIC DNA]</scope>
    <source>
        <strain evidence="2">cv. Tunisia</strain>
    </source>
</reference>
<dbReference type="PROSITE" id="PS50297">
    <property type="entry name" value="ANK_REP_REGION"/>
    <property type="match status" value="5"/>
</dbReference>
<evidence type="ECO:0000313" key="3">
    <source>
        <dbReference type="RefSeq" id="XP_031405832.1"/>
    </source>
</evidence>
<dbReference type="SMART" id="SM00248">
    <property type="entry name" value="ANK"/>
    <property type="match status" value="10"/>
</dbReference>
<proteinExistence type="predicted"/>
<dbReference type="Pfam" id="PF12796">
    <property type="entry name" value="Ank_2"/>
    <property type="match status" value="3"/>
</dbReference>
<evidence type="ECO:0000256" key="1">
    <source>
        <dbReference type="PROSITE-ProRule" id="PRU00023"/>
    </source>
</evidence>
<name>A0A6P8E775_PUNGR</name>
<dbReference type="AlphaFoldDB" id="A0A6P8E775"/>
<dbReference type="SUPFAM" id="SSF56672">
    <property type="entry name" value="DNA/RNA polymerases"/>
    <property type="match status" value="1"/>
</dbReference>
<feature type="repeat" description="ANK" evidence="1">
    <location>
        <begin position="382"/>
        <end position="403"/>
    </location>
</feature>
<dbReference type="Gene3D" id="1.25.40.20">
    <property type="entry name" value="Ankyrin repeat-containing domain"/>
    <property type="match status" value="3"/>
</dbReference>
<gene>
    <name evidence="3" type="primary">LOC116214590</name>
</gene>
<dbReference type="SUPFAM" id="SSF48403">
    <property type="entry name" value="Ankyrin repeat"/>
    <property type="match status" value="1"/>
</dbReference>
<keyword evidence="2" id="KW-1185">Reference proteome</keyword>
<dbReference type="InterPro" id="IPR002110">
    <property type="entry name" value="Ankyrin_rpt"/>
</dbReference>
<dbReference type="PANTHER" id="PTHR24121">
    <property type="entry name" value="NO MECHANORECEPTOR POTENTIAL C, ISOFORM D-RELATED"/>
    <property type="match status" value="1"/>
</dbReference>
<dbReference type="PANTHER" id="PTHR24121:SF22">
    <property type="entry name" value="PROTEIN ACCELERATED CELL DEATH 6-LIKE"/>
    <property type="match status" value="1"/>
</dbReference>